<dbReference type="GO" id="GO:0001501">
    <property type="term" value="P:skeletal system development"/>
    <property type="evidence" value="ECO:0007669"/>
    <property type="project" value="TreeGrafter"/>
</dbReference>
<keyword evidence="6" id="KW-0325">Glycoprotein</keyword>
<dbReference type="InterPro" id="IPR050691">
    <property type="entry name" value="Hyaluronan_bind_Proteoglycan"/>
</dbReference>
<evidence type="ECO:0000256" key="8">
    <source>
        <dbReference type="SAM" id="MobiDB-lite"/>
    </source>
</evidence>
<feature type="compositionally biased region" description="Basic residues" evidence="8">
    <location>
        <begin position="91"/>
        <end position="112"/>
    </location>
</feature>
<protein>
    <submittedName>
        <fullName evidence="10">Aggrecan</fullName>
    </submittedName>
</protein>
<dbReference type="GO" id="GO:0010001">
    <property type="term" value="P:glial cell differentiation"/>
    <property type="evidence" value="ECO:0007669"/>
    <property type="project" value="TreeGrafter"/>
</dbReference>
<evidence type="ECO:0000313" key="11">
    <source>
        <dbReference type="Proteomes" id="UP000550707"/>
    </source>
</evidence>
<feature type="disulfide bond" evidence="7">
    <location>
        <begin position="58"/>
        <end position="85"/>
    </location>
</feature>
<dbReference type="GO" id="GO:0005615">
    <property type="term" value="C:extracellular space"/>
    <property type="evidence" value="ECO:0007669"/>
    <property type="project" value="TreeGrafter"/>
</dbReference>
<evidence type="ECO:0000259" key="9">
    <source>
        <dbReference type="PROSITE" id="PS50923"/>
    </source>
</evidence>
<accession>A0A7J8BKV4</accession>
<organism evidence="10 11">
    <name type="scientific">Molossus molossus</name>
    <name type="common">Pallas' mastiff bat</name>
    <name type="synonym">Vespertilio molossus</name>
    <dbReference type="NCBI Taxonomy" id="27622"/>
    <lineage>
        <taxon>Eukaryota</taxon>
        <taxon>Metazoa</taxon>
        <taxon>Chordata</taxon>
        <taxon>Craniata</taxon>
        <taxon>Vertebrata</taxon>
        <taxon>Euteleostomi</taxon>
        <taxon>Mammalia</taxon>
        <taxon>Eutheria</taxon>
        <taxon>Laurasiatheria</taxon>
        <taxon>Chiroptera</taxon>
        <taxon>Yangochiroptera</taxon>
        <taxon>Molossidae</taxon>
        <taxon>Molossus</taxon>
    </lineage>
</organism>
<dbReference type="SMART" id="SM00032">
    <property type="entry name" value="CCP"/>
    <property type="match status" value="1"/>
</dbReference>
<dbReference type="SUPFAM" id="SSF57535">
    <property type="entry name" value="Complement control module/SCR domain"/>
    <property type="match status" value="1"/>
</dbReference>
<comment type="subcellular location">
    <subcellularLocation>
        <location evidence="1">Secreted</location>
    </subcellularLocation>
</comment>
<evidence type="ECO:0000256" key="7">
    <source>
        <dbReference type="PROSITE-ProRule" id="PRU00302"/>
    </source>
</evidence>
<proteinExistence type="predicted"/>
<dbReference type="GO" id="GO:0045202">
    <property type="term" value="C:synapse"/>
    <property type="evidence" value="ECO:0007669"/>
    <property type="project" value="TreeGrafter"/>
</dbReference>
<comment type="caution">
    <text evidence="10">The sequence shown here is derived from an EMBL/GenBank/DDBJ whole genome shotgun (WGS) entry which is preliminary data.</text>
</comment>
<gene>
    <name evidence="10" type="ORF">HJG59_000174</name>
</gene>
<keyword evidence="2" id="KW-0964">Secreted</keyword>
<dbReference type="PANTHER" id="PTHR22804">
    <property type="entry name" value="AGGRECAN/VERSICAN PROTEOGLYCAN"/>
    <property type="match status" value="1"/>
</dbReference>
<feature type="domain" description="Sushi" evidence="9">
    <location>
        <begin position="27"/>
        <end position="87"/>
    </location>
</feature>
<feature type="disulfide bond" evidence="7">
    <location>
        <begin position="29"/>
        <end position="72"/>
    </location>
</feature>
<name>A0A7J8BKV4_MOLMO</name>
<feature type="region of interest" description="Disordered" evidence="8">
    <location>
        <begin position="89"/>
        <end position="112"/>
    </location>
</feature>
<dbReference type="Gene3D" id="2.10.70.10">
    <property type="entry name" value="Complement Module, domain 1"/>
    <property type="match status" value="1"/>
</dbReference>
<dbReference type="GO" id="GO:0002052">
    <property type="term" value="P:positive regulation of neuroblast proliferation"/>
    <property type="evidence" value="ECO:0007669"/>
    <property type="project" value="TreeGrafter"/>
</dbReference>
<dbReference type="GO" id="GO:0072534">
    <property type="term" value="C:perineuronal net"/>
    <property type="evidence" value="ECO:0007669"/>
    <property type="project" value="TreeGrafter"/>
</dbReference>
<dbReference type="GO" id="GO:0007417">
    <property type="term" value="P:central nervous system development"/>
    <property type="evidence" value="ECO:0007669"/>
    <property type="project" value="TreeGrafter"/>
</dbReference>
<evidence type="ECO:0000256" key="3">
    <source>
        <dbReference type="ARBA" id="ARBA00022729"/>
    </source>
</evidence>
<evidence type="ECO:0000313" key="10">
    <source>
        <dbReference type="EMBL" id="KAF6399075.1"/>
    </source>
</evidence>
<reference evidence="10 11" key="1">
    <citation type="journal article" date="2020" name="Nature">
        <title>Six reference-quality genomes reveal evolution of bat adaptations.</title>
        <authorList>
            <person name="Jebb D."/>
            <person name="Huang Z."/>
            <person name="Pippel M."/>
            <person name="Hughes G.M."/>
            <person name="Lavrichenko K."/>
            <person name="Devanna P."/>
            <person name="Winkler S."/>
            <person name="Jermiin L.S."/>
            <person name="Skirmuntt E.C."/>
            <person name="Katzourakis A."/>
            <person name="Burkitt-Gray L."/>
            <person name="Ray D.A."/>
            <person name="Sullivan K.A.M."/>
            <person name="Roscito J.G."/>
            <person name="Kirilenko B.M."/>
            <person name="Davalos L.M."/>
            <person name="Corthals A.P."/>
            <person name="Power M.L."/>
            <person name="Jones G."/>
            <person name="Ransome R.D."/>
            <person name="Dechmann D.K.N."/>
            <person name="Locatelli A.G."/>
            <person name="Puechmaille S.J."/>
            <person name="Fedrigo O."/>
            <person name="Jarvis E.D."/>
            <person name="Hiller M."/>
            <person name="Vernes S.C."/>
            <person name="Myers E.W."/>
            <person name="Teeling E.C."/>
        </authorList>
    </citation>
    <scope>NUCLEOTIDE SEQUENCE [LARGE SCALE GENOMIC DNA]</scope>
    <source>
        <strain evidence="10">MMolMol1</strain>
        <tissue evidence="10">Muscle</tissue>
    </source>
</reference>
<dbReference type="FunFam" id="2.10.70.10:FF:000003">
    <property type="entry name" value="Versican core protein"/>
    <property type="match status" value="1"/>
</dbReference>
<evidence type="ECO:0000256" key="1">
    <source>
        <dbReference type="ARBA" id="ARBA00004613"/>
    </source>
</evidence>
<dbReference type="Proteomes" id="UP000550707">
    <property type="component" value="Unassembled WGS sequence"/>
</dbReference>
<evidence type="ECO:0000256" key="6">
    <source>
        <dbReference type="ARBA" id="ARBA00023180"/>
    </source>
</evidence>
<keyword evidence="4" id="KW-0677">Repeat</keyword>
<evidence type="ECO:0000256" key="2">
    <source>
        <dbReference type="ARBA" id="ARBA00022525"/>
    </source>
</evidence>
<dbReference type="Pfam" id="PF00084">
    <property type="entry name" value="Sushi"/>
    <property type="match status" value="1"/>
</dbReference>
<dbReference type="InterPro" id="IPR000436">
    <property type="entry name" value="Sushi_SCR_CCP_dom"/>
</dbReference>
<keyword evidence="5 7" id="KW-1015">Disulfide bond</keyword>
<sequence length="112" mass="13172">MIWHEKGEWNDVPCNYHLPFTCKKGTVACGDPPVVEHARTFGQKRDRYEINSLVRYQCTEGFVQRHVPTIRCLPSGHWEEPRITCTDPATYKRRLQKRNSRPPRRSRPSTAH</sequence>
<dbReference type="SUPFAM" id="SSF56436">
    <property type="entry name" value="C-type lectin-like"/>
    <property type="match status" value="1"/>
</dbReference>
<dbReference type="CDD" id="cd00033">
    <property type="entry name" value="CCP"/>
    <property type="match status" value="1"/>
</dbReference>
<keyword evidence="11" id="KW-1185">Reference proteome</keyword>
<dbReference type="InterPro" id="IPR016187">
    <property type="entry name" value="CTDL_fold"/>
</dbReference>
<dbReference type="PROSITE" id="PS50923">
    <property type="entry name" value="SUSHI"/>
    <property type="match status" value="1"/>
</dbReference>
<evidence type="ECO:0000256" key="5">
    <source>
        <dbReference type="ARBA" id="ARBA00023157"/>
    </source>
</evidence>
<evidence type="ECO:0000256" key="4">
    <source>
        <dbReference type="ARBA" id="ARBA00022737"/>
    </source>
</evidence>
<keyword evidence="3" id="KW-0732">Signal</keyword>
<keyword evidence="7" id="KW-0768">Sushi</keyword>
<dbReference type="AlphaFoldDB" id="A0A7J8BKV4"/>
<dbReference type="EMBL" id="JACASF010000024">
    <property type="protein sequence ID" value="KAF6399075.1"/>
    <property type="molecule type" value="Genomic_DNA"/>
</dbReference>
<dbReference type="InterPro" id="IPR035976">
    <property type="entry name" value="Sushi/SCR/CCP_sf"/>
</dbReference>
<dbReference type="PANTHER" id="PTHR22804:SF42">
    <property type="entry name" value="AGGRECAN CORE PROTEIN"/>
    <property type="match status" value="1"/>
</dbReference>